<feature type="transmembrane region" description="Helical" evidence="2">
    <location>
        <begin position="165"/>
        <end position="186"/>
    </location>
</feature>
<dbReference type="Pfam" id="PF13240">
    <property type="entry name" value="Zn_Ribbon_1"/>
    <property type="match status" value="1"/>
</dbReference>
<accession>X0PLZ1</accession>
<dbReference type="AlphaFoldDB" id="X0PLZ1"/>
<keyword evidence="2" id="KW-0812">Transmembrane</keyword>
<organism evidence="4 6">
    <name type="scientific">Lentilactobacillus farraginis DSM 18382 = JCM 14108</name>
    <dbReference type="NCBI Taxonomy" id="1423743"/>
    <lineage>
        <taxon>Bacteria</taxon>
        <taxon>Bacillati</taxon>
        <taxon>Bacillota</taxon>
        <taxon>Bacilli</taxon>
        <taxon>Lactobacillales</taxon>
        <taxon>Lactobacillaceae</taxon>
        <taxon>Lentilactobacillus</taxon>
    </lineage>
</organism>
<feature type="compositionally biased region" description="Polar residues" evidence="1">
    <location>
        <begin position="257"/>
        <end position="271"/>
    </location>
</feature>
<dbReference type="EMBL" id="AZFY01000156">
    <property type="protein sequence ID" value="KRM00890.1"/>
    <property type="molecule type" value="Genomic_DNA"/>
</dbReference>
<evidence type="ECO:0000259" key="3">
    <source>
        <dbReference type="Pfam" id="PF13240"/>
    </source>
</evidence>
<dbReference type="eggNOG" id="COG3152">
    <property type="taxonomic scope" value="Bacteria"/>
</dbReference>
<keyword evidence="7" id="KW-1185">Reference proteome</keyword>
<keyword evidence="2" id="KW-0472">Membrane</keyword>
<evidence type="ECO:0000313" key="4">
    <source>
        <dbReference type="EMBL" id="GAF37836.1"/>
    </source>
</evidence>
<dbReference type="STRING" id="1423743.FD41_GL002041"/>
<dbReference type="InterPro" id="IPR026870">
    <property type="entry name" value="Zinc_ribbon_dom"/>
</dbReference>
<name>X0PLZ1_9LACO</name>
<dbReference type="RefSeq" id="WP_035181118.1">
    <property type="nucleotide sequence ID" value="NZ_AZFY01000156.1"/>
</dbReference>
<proteinExistence type="predicted"/>
<sequence length="424" mass="47480">MDEETKFCINCEKKIPKSAEFCPFCGAKQVASDSTNDNGTITLKGANVAEQNEIFRYNENKHPGMFTSFKLYLKDAFIISKRIGRADYWWSYLTVAIIQFIFSLLLFGWLIAYPIMLINIDGSISINSGKFTLVALLSIPMAILGIASFTSMIRRLHDTGHSGNFMWFLLLPIIGPIVLLIMTIFKSSKQGERFEKKAETRRWYKKWWTWLIVLALAVLYTFSLASISSADFSDLDYSQSSSTTNSNSDSTESSENKTANSSSKKSDNNTVTLSDGTKVTVLSKLSYNPNTTDTSWHGSKLVVKKVNVVKTKPFKYEGDDSTYMAHGIIYLKYSYTPTLDVTPMDNEATISTNTGVQAEIDSMDSQTFDDIDSGVTKTAEAIFPISKLNNVGSITTLRLKFPVSPQNTNSDDWKDYDLTINLNN</sequence>
<feature type="domain" description="Zinc-ribbon" evidence="3">
    <location>
        <begin position="7"/>
        <end position="28"/>
    </location>
</feature>
<comment type="caution">
    <text evidence="4">The sequence shown here is derived from an EMBL/GenBank/DDBJ whole genome shotgun (WGS) entry which is preliminary data.</text>
</comment>
<reference evidence="5 7" key="2">
    <citation type="journal article" date="2015" name="Genome Announc.">
        <title>Expanding the biotechnology potential of lactobacilli through comparative genomics of 213 strains and associated genera.</title>
        <authorList>
            <person name="Sun Z."/>
            <person name="Harris H.M."/>
            <person name="McCann A."/>
            <person name="Guo C."/>
            <person name="Argimon S."/>
            <person name="Zhang W."/>
            <person name="Yang X."/>
            <person name="Jeffery I.B."/>
            <person name="Cooney J.C."/>
            <person name="Kagawa T.F."/>
            <person name="Liu W."/>
            <person name="Song Y."/>
            <person name="Salvetti E."/>
            <person name="Wrobel A."/>
            <person name="Rasinkangas P."/>
            <person name="Parkhill J."/>
            <person name="Rea M.C."/>
            <person name="O'Sullivan O."/>
            <person name="Ritari J."/>
            <person name="Douillard F.P."/>
            <person name="Paul Ross R."/>
            <person name="Yang R."/>
            <person name="Briner A.E."/>
            <person name="Felis G.E."/>
            <person name="de Vos W.M."/>
            <person name="Barrangou R."/>
            <person name="Klaenhammer T.R."/>
            <person name="Caufield P.W."/>
            <person name="Cui Y."/>
            <person name="Zhang H."/>
            <person name="O'Toole P.W."/>
        </authorList>
    </citation>
    <scope>NUCLEOTIDE SEQUENCE [LARGE SCALE GENOMIC DNA]</scope>
    <source>
        <strain evidence="5 7">DSM 18382</strain>
    </source>
</reference>
<dbReference type="GO" id="GO:0005886">
    <property type="term" value="C:plasma membrane"/>
    <property type="evidence" value="ECO:0007669"/>
    <property type="project" value="TreeGrafter"/>
</dbReference>
<evidence type="ECO:0000256" key="1">
    <source>
        <dbReference type="SAM" id="MobiDB-lite"/>
    </source>
</evidence>
<gene>
    <name evidence="5" type="ORF">FD41_GL002041</name>
    <name evidence="4" type="ORF">JCM14108_2901</name>
</gene>
<feature type="transmembrane region" description="Helical" evidence="2">
    <location>
        <begin position="89"/>
        <end position="112"/>
    </location>
</feature>
<evidence type="ECO:0000256" key="2">
    <source>
        <dbReference type="SAM" id="Phobius"/>
    </source>
</evidence>
<dbReference type="PANTHER" id="PTHR34980:SF2">
    <property type="entry name" value="INNER MEMBRANE PROTEIN YHAH-RELATED"/>
    <property type="match status" value="1"/>
</dbReference>
<dbReference type="EMBL" id="BAKI01000049">
    <property type="protein sequence ID" value="GAF37836.1"/>
    <property type="molecule type" value="Genomic_DNA"/>
</dbReference>
<dbReference type="PATRIC" id="fig|1423743.5.peg.2101"/>
<evidence type="ECO:0000313" key="7">
    <source>
        <dbReference type="Proteomes" id="UP000051966"/>
    </source>
</evidence>
<protein>
    <submittedName>
        <fullName evidence="4">Integral membrane protein</fullName>
    </submittedName>
</protein>
<evidence type="ECO:0000313" key="5">
    <source>
        <dbReference type="EMBL" id="KRM00890.1"/>
    </source>
</evidence>
<dbReference type="InterPro" id="IPR008523">
    <property type="entry name" value="DUF805"/>
</dbReference>
<keyword evidence="2" id="KW-1133">Transmembrane helix</keyword>
<dbReference type="Proteomes" id="UP000019488">
    <property type="component" value="Unassembled WGS sequence"/>
</dbReference>
<dbReference type="Proteomes" id="UP000051966">
    <property type="component" value="Unassembled WGS sequence"/>
</dbReference>
<dbReference type="OrthoDB" id="2322628at2"/>
<feature type="compositionally biased region" description="Low complexity" evidence="1">
    <location>
        <begin position="238"/>
        <end position="253"/>
    </location>
</feature>
<evidence type="ECO:0000313" key="6">
    <source>
        <dbReference type="Proteomes" id="UP000019488"/>
    </source>
</evidence>
<feature type="region of interest" description="Disordered" evidence="1">
    <location>
        <begin position="235"/>
        <end position="271"/>
    </location>
</feature>
<feature type="transmembrane region" description="Helical" evidence="2">
    <location>
        <begin position="207"/>
        <end position="227"/>
    </location>
</feature>
<feature type="transmembrane region" description="Helical" evidence="2">
    <location>
        <begin position="133"/>
        <end position="153"/>
    </location>
</feature>
<dbReference type="Pfam" id="PF05656">
    <property type="entry name" value="DUF805"/>
    <property type="match status" value="1"/>
</dbReference>
<reference evidence="4" key="1">
    <citation type="journal article" date="2014" name="Genome Announc.">
        <title>Draft Genome Sequences of Two Lactobacillus Strains, L. farraginis JCM 14108T and L. composti JCM 14202T, Isolated from Compost of Distilled Shochu Residue.</title>
        <authorList>
            <person name="Yuki M."/>
            <person name="Oshima K."/>
            <person name="Suda W."/>
            <person name="Kitahara M."/>
            <person name="Kitamura K."/>
            <person name="Iida T."/>
            <person name="Hattori M."/>
            <person name="Ohkuma M."/>
        </authorList>
    </citation>
    <scope>NUCLEOTIDE SEQUENCE [LARGE SCALE GENOMIC DNA]</scope>
    <source>
        <strain evidence="4">JCM 14108</strain>
    </source>
</reference>
<dbReference type="PANTHER" id="PTHR34980">
    <property type="entry name" value="INNER MEMBRANE PROTEIN-RELATED-RELATED"/>
    <property type="match status" value="1"/>
</dbReference>